<evidence type="ECO:0000313" key="12">
    <source>
        <dbReference type="EMBL" id="AWG21673.1"/>
    </source>
</evidence>
<evidence type="ECO:0000256" key="2">
    <source>
        <dbReference type="ARBA" id="ARBA00022448"/>
    </source>
</evidence>
<dbReference type="NCBIfam" id="TIGR04057">
    <property type="entry name" value="SusC_RagA_signa"/>
    <property type="match status" value="1"/>
</dbReference>
<dbReference type="Proteomes" id="UP000244527">
    <property type="component" value="Chromosome"/>
</dbReference>
<dbReference type="InterPro" id="IPR039426">
    <property type="entry name" value="TonB-dep_rcpt-like"/>
</dbReference>
<dbReference type="InterPro" id="IPR000531">
    <property type="entry name" value="Beta-barrel_TonB"/>
</dbReference>
<evidence type="ECO:0000256" key="8">
    <source>
        <dbReference type="PROSITE-ProRule" id="PRU01360"/>
    </source>
</evidence>
<dbReference type="FunFam" id="2.170.130.10:FF:000008">
    <property type="entry name" value="SusC/RagA family TonB-linked outer membrane protein"/>
    <property type="match status" value="1"/>
</dbReference>
<feature type="domain" description="TonB-dependent receptor plug" evidence="11">
    <location>
        <begin position="150"/>
        <end position="255"/>
    </location>
</feature>
<evidence type="ECO:0000256" key="3">
    <source>
        <dbReference type="ARBA" id="ARBA00022452"/>
    </source>
</evidence>
<evidence type="ECO:0000256" key="9">
    <source>
        <dbReference type="RuleBase" id="RU003357"/>
    </source>
</evidence>
<dbReference type="InterPro" id="IPR036942">
    <property type="entry name" value="Beta-barrel_TonB_sf"/>
</dbReference>
<dbReference type="KEGG" id="ffa:FFWV33_09055"/>
<keyword evidence="4 8" id="KW-0812">Transmembrane</keyword>
<dbReference type="Gene3D" id="2.40.170.20">
    <property type="entry name" value="TonB-dependent receptor, beta-barrel domain"/>
    <property type="match status" value="1"/>
</dbReference>
<feature type="domain" description="TonB-dependent receptor-like beta-barrel" evidence="10">
    <location>
        <begin position="478"/>
        <end position="995"/>
    </location>
</feature>
<evidence type="ECO:0000259" key="10">
    <source>
        <dbReference type="Pfam" id="PF00593"/>
    </source>
</evidence>
<keyword evidence="2 8" id="KW-0813">Transport</keyword>
<evidence type="ECO:0000256" key="6">
    <source>
        <dbReference type="ARBA" id="ARBA00023136"/>
    </source>
</evidence>
<dbReference type="InterPro" id="IPR023996">
    <property type="entry name" value="TonB-dep_OMP_SusC/RagA"/>
</dbReference>
<dbReference type="EMBL" id="CP020918">
    <property type="protein sequence ID" value="AWG21673.1"/>
    <property type="molecule type" value="Genomic_DNA"/>
</dbReference>
<dbReference type="SUPFAM" id="SSF49464">
    <property type="entry name" value="Carboxypeptidase regulatory domain-like"/>
    <property type="match status" value="1"/>
</dbReference>
<dbReference type="SUPFAM" id="SSF56935">
    <property type="entry name" value="Porins"/>
    <property type="match status" value="1"/>
</dbReference>
<evidence type="ECO:0000256" key="4">
    <source>
        <dbReference type="ARBA" id="ARBA00022692"/>
    </source>
</evidence>
<comment type="subcellular location">
    <subcellularLocation>
        <location evidence="1 8">Cell outer membrane</location>
        <topology evidence="1 8">Multi-pass membrane protein</topology>
    </subcellularLocation>
</comment>
<evidence type="ECO:0000256" key="7">
    <source>
        <dbReference type="ARBA" id="ARBA00023237"/>
    </source>
</evidence>
<evidence type="ECO:0000256" key="1">
    <source>
        <dbReference type="ARBA" id="ARBA00004571"/>
    </source>
</evidence>
<dbReference type="InterPro" id="IPR012910">
    <property type="entry name" value="Plug_dom"/>
</dbReference>
<dbReference type="Pfam" id="PF07715">
    <property type="entry name" value="Plug"/>
    <property type="match status" value="1"/>
</dbReference>
<dbReference type="NCBIfam" id="TIGR04056">
    <property type="entry name" value="OMP_RagA_SusC"/>
    <property type="match status" value="1"/>
</dbReference>
<accession>A0A2S1LD40</accession>
<gene>
    <name evidence="12" type="ORF">FFWV33_09055</name>
</gene>
<proteinExistence type="inferred from homology"/>
<dbReference type="GO" id="GO:0009279">
    <property type="term" value="C:cell outer membrane"/>
    <property type="evidence" value="ECO:0007669"/>
    <property type="project" value="UniProtKB-SubCell"/>
</dbReference>
<dbReference type="InterPro" id="IPR008969">
    <property type="entry name" value="CarboxyPept-like_regulatory"/>
</dbReference>
<dbReference type="AlphaFoldDB" id="A0A2S1LD40"/>
<evidence type="ECO:0000313" key="13">
    <source>
        <dbReference type="Proteomes" id="UP000244527"/>
    </source>
</evidence>
<comment type="similarity">
    <text evidence="8 9">Belongs to the TonB-dependent receptor family.</text>
</comment>
<protein>
    <submittedName>
        <fullName evidence="12">SusC/RagA family TonB-linked outer membrane protein</fullName>
    </submittedName>
</protein>
<reference evidence="12 13" key="1">
    <citation type="submission" date="2017-04" db="EMBL/GenBank/DDBJ databases">
        <title>Compelte genome sequence of WV33.</title>
        <authorList>
            <person name="Lee P.C."/>
        </authorList>
    </citation>
    <scope>NUCLEOTIDE SEQUENCE [LARGE SCALE GENOMIC DNA]</scope>
    <source>
        <strain evidence="12 13">WV33</strain>
    </source>
</reference>
<dbReference type="OrthoDB" id="9768177at2"/>
<keyword evidence="7 8" id="KW-0998">Cell outer membrane</keyword>
<dbReference type="PROSITE" id="PS52016">
    <property type="entry name" value="TONB_DEPENDENT_REC_3"/>
    <property type="match status" value="1"/>
</dbReference>
<keyword evidence="3 8" id="KW-1134">Transmembrane beta strand</keyword>
<dbReference type="Gene3D" id="2.170.130.10">
    <property type="entry name" value="TonB-dependent receptor, plug domain"/>
    <property type="match status" value="1"/>
</dbReference>
<dbReference type="InterPro" id="IPR023997">
    <property type="entry name" value="TonB-dep_OMP_SusC/RagA_CS"/>
</dbReference>
<evidence type="ECO:0000259" key="11">
    <source>
        <dbReference type="Pfam" id="PF07715"/>
    </source>
</evidence>
<name>A0A2S1LD40_9FLAO</name>
<dbReference type="Pfam" id="PF13715">
    <property type="entry name" value="CarbopepD_reg_2"/>
    <property type="match status" value="1"/>
</dbReference>
<organism evidence="12 13">
    <name type="scientific">Flavobacterium faecale</name>
    <dbReference type="NCBI Taxonomy" id="1355330"/>
    <lineage>
        <taxon>Bacteria</taxon>
        <taxon>Pseudomonadati</taxon>
        <taxon>Bacteroidota</taxon>
        <taxon>Flavobacteriia</taxon>
        <taxon>Flavobacteriales</taxon>
        <taxon>Flavobacteriaceae</taxon>
        <taxon>Flavobacterium</taxon>
    </lineage>
</organism>
<dbReference type="Pfam" id="PF00593">
    <property type="entry name" value="TonB_dep_Rec_b-barrel"/>
    <property type="match status" value="1"/>
</dbReference>
<keyword evidence="13" id="KW-1185">Reference proteome</keyword>
<dbReference type="Gene3D" id="2.60.40.1120">
    <property type="entry name" value="Carboxypeptidase-like, regulatory domain"/>
    <property type="match status" value="1"/>
</dbReference>
<keyword evidence="6 8" id="KW-0472">Membrane</keyword>
<sequence length="1041" mass="113123">MNQNLRNKVNLLFPFQSKVRTRSISVLFTVSCLVMHTNSHAAYSNKVTPLIKSYLDQQTPIKGTVKDSDGLPIPGVNVLIKGTTIGTTTDIDGNYILATSSTAKTLVFSYLGMKTEEVNINGKTVIDATLASDAAALSEVVVIGYGTIKKSDLTGSVASADTKELNKTQNTSIAQAIQGRLAGVTVTKSSGDPGATPTVRIRGIGTVNGADPLYVVDGVPINDISSINMADAKSVEVLKDASATAIYGSRGANGVVMITTKGGQKGAPTITYSTYASVQNRIDNLQVLNSNQWATLYNEANVNDGKPANPNLTDPSSLPNYNWKDAVYKTGTMQSHQLAVTGGGDKSTYYVSFGSVAQKGVIDQSSYKRTNFRVNNTYQIKPKIKLGTNLQYASSNTVAVPQNGFNSNLKSAFVGYIIDPVTPLYNADGSLGLSKYSLQAVSPLGLVQYGKTPSSEESFLGNVFIEAEILKGLTFKSNYGLQINTHDVNNFRPVYNVSPRFNAPVSVYSIQRNQNRVMIVSNTLNYNKQFGKKHSLNALLGQEQQILSSNSVSGQQSNIPSSVENPTVGAGDSSTSILNGGISRSELVSFFGRLNYNYDERYLLTGTYRVDGSSRFGANNKWAKFPSLAAAWNVHNEKFFHANAIDQLKLRVGWGKTGNQNIPISAVFNTLNVGTNYLYGSDNTALGVAPLTPGNQNLKWESTVSTNFGLDLGIMHNSITFSADYFIKNTTDMLMPSPILQTSGYANYPYTNAGNIQNKGLELTANYKKSIKDFYFSVGGNISFIQNKVLSLNGDGSIIQTGDSDPFYNISRTEAGHPLASFYGYQMAGIFQNQNEVNTSATLPNTKPGDVKYKDLNGDGKIDDSDKTFIGSPFPKFTYGINLDLSYKQFDFTAFFQGSQGNKIYNTTDYWLQTDISTNSSTAILDRWTGEGTSNTVPRASFASTNNNSQLSSRFVKNGSYLRLKNVQIGYSFKDDFLKKSFISKLRLYVAAQNLLTFTKYDGLDPEAGVDPSQNSPLDIGIDRGRYPSVRSYTLGLDINF</sequence>
<dbReference type="RefSeq" id="WP_108740610.1">
    <property type="nucleotide sequence ID" value="NZ_CP020918.1"/>
</dbReference>
<keyword evidence="5 9" id="KW-0798">TonB box</keyword>
<dbReference type="InterPro" id="IPR037066">
    <property type="entry name" value="Plug_dom_sf"/>
</dbReference>
<evidence type="ECO:0000256" key="5">
    <source>
        <dbReference type="ARBA" id="ARBA00023077"/>
    </source>
</evidence>